<dbReference type="InterPro" id="IPR015672">
    <property type="entry name" value="GPHR/GTG"/>
</dbReference>
<dbReference type="GO" id="GO:0009737">
    <property type="term" value="P:response to abscisic acid"/>
    <property type="evidence" value="ECO:0007669"/>
    <property type="project" value="TreeGrafter"/>
</dbReference>
<keyword evidence="4" id="KW-1185">Reference proteome</keyword>
<feature type="domain" description="Abscisic acid G-protein coupled receptor-like" evidence="2">
    <location>
        <begin position="9"/>
        <end position="144"/>
    </location>
</feature>
<feature type="transmembrane region" description="Helical" evidence="1">
    <location>
        <begin position="36"/>
        <end position="57"/>
    </location>
</feature>
<dbReference type="EMBL" id="LGRX02007618">
    <property type="protein sequence ID" value="KAK3274637.1"/>
    <property type="molecule type" value="Genomic_DNA"/>
</dbReference>
<keyword evidence="1" id="KW-1133">Transmembrane helix</keyword>
<dbReference type="AlphaFoldDB" id="A0AAE0L7D7"/>
<dbReference type="PANTHER" id="PTHR15948">
    <property type="entry name" value="G-PROTEIN COUPLED RECEPTOR 89-RELATED"/>
    <property type="match status" value="1"/>
</dbReference>
<evidence type="ECO:0000313" key="3">
    <source>
        <dbReference type="EMBL" id="KAK3274637.1"/>
    </source>
</evidence>
<keyword evidence="1" id="KW-0812">Transmembrane</keyword>
<name>A0AAE0L7D7_9CHLO</name>
<reference evidence="3 4" key="1">
    <citation type="journal article" date="2015" name="Genome Biol. Evol.">
        <title>Comparative Genomics of a Bacterivorous Green Alga Reveals Evolutionary Causalities and Consequences of Phago-Mixotrophic Mode of Nutrition.</title>
        <authorList>
            <person name="Burns J.A."/>
            <person name="Paasch A."/>
            <person name="Narechania A."/>
            <person name="Kim E."/>
        </authorList>
    </citation>
    <scope>NUCLEOTIDE SEQUENCE [LARGE SCALE GENOMIC DNA]</scope>
    <source>
        <strain evidence="3 4">PLY_AMNH</strain>
    </source>
</reference>
<dbReference type="Proteomes" id="UP001190700">
    <property type="component" value="Unassembled WGS sequence"/>
</dbReference>
<dbReference type="InterPro" id="IPR025969">
    <property type="entry name" value="ABA_GPCR_dom"/>
</dbReference>
<proteinExistence type="predicted"/>
<organism evidence="3 4">
    <name type="scientific">Cymbomonas tetramitiformis</name>
    <dbReference type="NCBI Taxonomy" id="36881"/>
    <lineage>
        <taxon>Eukaryota</taxon>
        <taxon>Viridiplantae</taxon>
        <taxon>Chlorophyta</taxon>
        <taxon>Pyramimonadophyceae</taxon>
        <taxon>Pyramimonadales</taxon>
        <taxon>Pyramimonadaceae</taxon>
        <taxon>Cymbomonas</taxon>
    </lineage>
</organism>
<feature type="transmembrane region" description="Helical" evidence="1">
    <location>
        <begin position="77"/>
        <end position="96"/>
    </location>
</feature>
<evidence type="ECO:0000313" key="4">
    <source>
        <dbReference type="Proteomes" id="UP001190700"/>
    </source>
</evidence>
<dbReference type="GO" id="GO:0010427">
    <property type="term" value="F:abscisic acid binding"/>
    <property type="evidence" value="ECO:0007669"/>
    <property type="project" value="TreeGrafter"/>
</dbReference>
<feature type="transmembrane region" description="Helical" evidence="1">
    <location>
        <begin position="124"/>
        <end position="142"/>
    </location>
</feature>
<evidence type="ECO:0000256" key="1">
    <source>
        <dbReference type="SAM" id="Phobius"/>
    </source>
</evidence>
<protein>
    <recommendedName>
        <fullName evidence="2">Abscisic acid G-protein coupled receptor-like domain-containing protein</fullName>
    </recommendedName>
</protein>
<dbReference type="PANTHER" id="PTHR15948:SF0">
    <property type="entry name" value="GOLGI PH REGULATOR A-RELATED"/>
    <property type="match status" value="1"/>
</dbReference>
<comment type="caution">
    <text evidence="3">The sequence shown here is derived from an EMBL/GenBank/DDBJ whole genome shotgun (WGS) entry which is preliminary data.</text>
</comment>
<evidence type="ECO:0000259" key="2">
    <source>
        <dbReference type="Pfam" id="PF12430"/>
    </source>
</evidence>
<gene>
    <name evidence="3" type="ORF">CYMTET_17188</name>
</gene>
<dbReference type="Pfam" id="PF12430">
    <property type="entry name" value="ABA_GPCR"/>
    <property type="match status" value="1"/>
</dbReference>
<accession>A0AAE0L7D7</accession>
<sequence>ALKSLVMHQKDKLDPVSSAFAVVLRNYNIEFDVALWSQYIAFLFIGIIIANSMRGFLKNMAKFFSAVSGGSALSRPLVLFVTEIMGLYFVSSVLLIHGKLPPQHRGIITDVLGGEIEFHFYQDFYDLIFIASAMLSILVLYAHHTTLGETQVEKMLPLTVHND</sequence>
<feature type="non-terminal residue" evidence="3">
    <location>
        <position position="1"/>
    </location>
</feature>
<keyword evidence="1" id="KW-0472">Membrane</keyword>